<dbReference type="CDD" id="cd04730">
    <property type="entry name" value="NPD_like"/>
    <property type="match status" value="1"/>
</dbReference>
<dbReference type="GO" id="GO:0051213">
    <property type="term" value="F:dioxygenase activity"/>
    <property type="evidence" value="ECO:0007669"/>
    <property type="project" value="UniProtKB-KW"/>
</dbReference>
<dbReference type="Pfam" id="PF03060">
    <property type="entry name" value="NMO"/>
    <property type="match status" value="1"/>
</dbReference>
<keyword evidence="1" id="KW-0285">Flavoprotein</keyword>
<dbReference type="PANTHER" id="PTHR32332:SF31">
    <property type="entry name" value="2-NITROPROPANE DIOXYGENASE FAMILY, PUTATIVE (AFU_ORTHOLOGUE AFUA_2G09850)-RELATED"/>
    <property type="match status" value="1"/>
</dbReference>
<evidence type="ECO:0000256" key="3">
    <source>
        <dbReference type="ARBA" id="ARBA00023002"/>
    </source>
</evidence>
<dbReference type="GO" id="GO:0018580">
    <property type="term" value="F:nitronate monooxygenase activity"/>
    <property type="evidence" value="ECO:0007669"/>
    <property type="project" value="InterPro"/>
</dbReference>
<dbReference type="InterPro" id="IPR013785">
    <property type="entry name" value="Aldolase_TIM"/>
</dbReference>
<reference evidence="4" key="1">
    <citation type="submission" date="2020-11" db="EMBL/GenBank/DDBJ databases">
        <authorList>
            <consortium name="DOE Joint Genome Institute"/>
            <person name="Ahrendt S."/>
            <person name="Riley R."/>
            <person name="Andreopoulos W."/>
            <person name="Labutti K."/>
            <person name="Pangilinan J."/>
            <person name="Ruiz-Duenas F.J."/>
            <person name="Barrasa J.M."/>
            <person name="Sanchez-Garcia M."/>
            <person name="Camarero S."/>
            <person name="Miyauchi S."/>
            <person name="Serrano A."/>
            <person name="Linde D."/>
            <person name="Babiker R."/>
            <person name="Drula E."/>
            <person name="Ayuso-Fernandez I."/>
            <person name="Pacheco R."/>
            <person name="Padilla G."/>
            <person name="Ferreira P."/>
            <person name="Barriuso J."/>
            <person name="Kellner H."/>
            <person name="Castanera R."/>
            <person name="Alfaro M."/>
            <person name="Ramirez L."/>
            <person name="Pisabarro A.G."/>
            <person name="Kuo A."/>
            <person name="Tritt A."/>
            <person name="Lipzen A."/>
            <person name="He G."/>
            <person name="Yan M."/>
            <person name="Ng V."/>
            <person name="Cullen D."/>
            <person name="Martin F."/>
            <person name="Rosso M.-N."/>
            <person name="Henrissat B."/>
            <person name="Hibbett D."/>
            <person name="Martinez A.T."/>
            <person name="Grigoriev I.V."/>
        </authorList>
    </citation>
    <scope>NUCLEOTIDE SEQUENCE</scope>
    <source>
        <strain evidence="4">CBS 247.69</strain>
    </source>
</reference>
<evidence type="ECO:0000313" key="5">
    <source>
        <dbReference type="Proteomes" id="UP000807353"/>
    </source>
</evidence>
<dbReference type="OrthoDB" id="2349068at2759"/>
<dbReference type="PANTHER" id="PTHR32332">
    <property type="entry name" value="2-NITROPROPANE DIOXYGENASE"/>
    <property type="match status" value="1"/>
</dbReference>
<dbReference type="Proteomes" id="UP000807353">
    <property type="component" value="Unassembled WGS sequence"/>
</dbReference>
<evidence type="ECO:0000256" key="2">
    <source>
        <dbReference type="ARBA" id="ARBA00022643"/>
    </source>
</evidence>
<keyword evidence="3" id="KW-0560">Oxidoreductase</keyword>
<keyword evidence="5" id="KW-1185">Reference proteome</keyword>
<protein>
    <submittedName>
        <fullName evidence="4">2-nitropropane dioxygenase</fullName>
    </submittedName>
</protein>
<dbReference type="SUPFAM" id="SSF51412">
    <property type="entry name" value="Inosine monophosphate dehydrogenase (IMPDH)"/>
    <property type="match status" value="1"/>
</dbReference>
<dbReference type="Gene3D" id="3.20.20.70">
    <property type="entry name" value="Aldolase class I"/>
    <property type="match status" value="1"/>
</dbReference>
<evidence type="ECO:0000256" key="1">
    <source>
        <dbReference type="ARBA" id="ARBA00022630"/>
    </source>
</evidence>
<proteinExistence type="predicted"/>
<accession>A0A9P6C9C6</accession>
<comment type="caution">
    <text evidence="4">The sequence shown here is derived from an EMBL/GenBank/DDBJ whole genome shotgun (WGS) entry which is preliminary data.</text>
</comment>
<name>A0A9P6C9C6_9AGAR</name>
<gene>
    <name evidence="4" type="ORF">BDZ94DRAFT_1240965</name>
</gene>
<dbReference type="InterPro" id="IPR004136">
    <property type="entry name" value="NMO"/>
</dbReference>
<organism evidence="4 5">
    <name type="scientific">Collybia nuda</name>
    <dbReference type="NCBI Taxonomy" id="64659"/>
    <lineage>
        <taxon>Eukaryota</taxon>
        <taxon>Fungi</taxon>
        <taxon>Dikarya</taxon>
        <taxon>Basidiomycota</taxon>
        <taxon>Agaricomycotina</taxon>
        <taxon>Agaricomycetes</taxon>
        <taxon>Agaricomycetidae</taxon>
        <taxon>Agaricales</taxon>
        <taxon>Tricholomatineae</taxon>
        <taxon>Clitocybaceae</taxon>
        <taxon>Collybia</taxon>
    </lineage>
</organism>
<dbReference type="AlphaFoldDB" id="A0A9P6C9C6"/>
<evidence type="ECO:0000313" key="4">
    <source>
        <dbReference type="EMBL" id="KAF9457191.1"/>
    </source>
</evidence>
<keyword evidence="4" id="KW-0223">Dioxygenase</keyword>
<keyword evidence="2" id="KW-0288">FMN</keyword>
<sequence>MAGASGGSLAAQVTLGGGFGFLGAGYETIEKHRSELSIARSILKVDAQAPLPIGVGYLGWLLDDPKNKGQELLSIALENRVQAIWLSFGNDLEKWIQLIRNTESNREVKEKTKIFIVVSSVQEALVAANKWKADVIVAQGTEAGGHGSTSRTPLLTLVSSILAAIPQDCPPIVAAGGLVNGGHLASLLTLGASGAVFGTRFLLSPESQYTDVQRQALITASTSDSVRTMAFDYARNTLGWPRGIDGRGLHNSTVEDFEKGVDVDVVRSRYHEGAKRNDPDRIVIWAGAGVGMMDKIQPAKEIVEEIHRECTEILRAAATLLSEE</sequence>
<dbReference type="EMBL" id="MU150383">
    <property type="protein sequence ID" value="KAF9457191.1"/>
    <property type="molecule type" value="Genomic_DNA"/>
</dbReference>